<dbReference type="InterPro" id="IPR052509">
    <property type="entry name" value="Metal_resp_DNA-bind_regulator"/>
</dbReference>
<comment type="caution">
    <text evidence="2">The sequence shown here is derived from an EMBL/GenBank/DDBJ whole genome shotgun (WGS) entry which is preliminary data.</text>
</comment>
<reference evidence="2" key="1">
    <citation type="submission" date="2008-01" db="EMBL/GenBank/DDBJ databases">
        <authorList>
            <person name="Fulton L."/>
            <person name="Clifton S."/>
            <person name="Fulton B."/>
            <person name="Xu J."/>
            <person name="Minx P."/>
            <person name="Pepin K.H."/>
            <person name="Johnson M."/>
            <person name="Thiruvilangam P."/>
            <person name="Bhonagiri V."/>
            <person name="Nash W.E."/>
            <person name="Mardis E.R."/>
            <person name="Wilson R.K."/>
        </authorList>
    </citation>
    <scope>NUCLEOTIDE SEQUENCE [LARGE SCALE GENOMIC DNA]</scope>
    <source>
        <strain evidence="2">DSM 17244</strain>
    </source>
</reference>
<dbReference type="STRING" id="445971.ANASTE_00523"/>
<proteinExistence type="predicted"/>
<organism evidence="2 3">
    <name type="scientific">Anaerofustis stercorihominis DSM 17244</name>
    <dbReference type="NCBI Taxonomy" id="445971"/>
    <lineage>
        <taxon>Bacteria</taxon>
        <taxon>Bacillati</taxon>
        <taxon>Bacillota</taxon>
        <taxon>Clostridia</taxon>
        <taxon>Eubacteriales</taxon>
        <taxon>Eubacteriaceae</taxon>
        <taxon>Anaerofustis</taxon>
    </lineage>
</organism>
<dbReference type="InterPro" id="IPR036388">
    <property type="entry name" value="WH-like_DNA-bd_sf"/>
</dbReference>
<dbReference type="Proteomes" id="UP000005178">
    <property type="component" value="Unassembled WGS sequence"/>
</dbReference>
<accession>B1C726</accession>
<dbReference type="SUPFAM" id="SSF46785">
    <property type="entry name" value="Winged helix' DNA-binding domain"/>
    <property type="match status" value="1"/>
</dbReference>
<evidence type="ECO:0000259" key="1">
    <source>
        <dbReference type="Pfam" id="PF03551"/>
    </source>
</evidence>
<evidence type="ECO:0000313" key="2">
    <source>
        <dbReference type="EMBL" id="EDS72813.1"/>
    </source>
</evidence>
<evidence type="ECO:0000313" key="3">
    <source>
        <dbReference type="Proteomes" id="UP000005178"/>
    </source>
</evidence>
<dbReference type="AlphaFoldDB" id="B1C726"/>
<sequence length="222" mass="25523">MLLNVAFLCLSIRKSPFIINRKKTVLTLTILYSIIATIKYSKEGAMSAIDLIILGMIKEKPMSAYDLQKNVEYRHISKWVKISTPSVYKKVITLEDKGYINGKTDNENSTLGKVIYSITDKGNDYFISLMKKTSEKMVNVFLDFNAVIVNLNNIDKELGLSLAENISKEIDRYYSVVDKKIEEREHIPFTGKTILKQQLMVGEALKEWSDEFIKTYRQEGEK</sequence>
<protein>
    <recommendedName>
        <fullName evidence="1">Transcription regulator PadR N-terminal domain-containing protein</fullName>
    </recommendedName>
</protein>
<dbReference type="InterPro" id="IPR036390">
    <property type="entry name" value="WH_DNA-bd_sf"/>
</dbReference>
<dbReference type="PANTHER" id="PTHR33169">
    <property type="entry name" value="PADR-FAMILY TRANSCRIPTIONAL REGULATOR"/>
    <property type="match status" value="1"/>
</dbReference>
<dbReference type="eggNOG" id="COG1695">
    <property type="taxonomic scope" value="Bacteria"/>
</dbReference>
<dbReference type="InterPro" id="IPR005149">
    <property type="entry name" value="Tscrpt_reg_PadR_N"/>
</dbReference>
<name>B1C726_9FIRM</name>
<dbReference type="Pfam" id="PF03551">
    <property type="entry name" value="PadR"/>
    <property type="match status" value="1"/>
</dbReference>
<dbReference type="PANTHER" id="PTHR33169:SF14">
    <property type="entry name" value="TRANSCRIPTIONAL REGULATOR RV3488"/>
    <property type="match status" value="1"/>
</dbReference>
<keyword evidence="3" id="KW-1185">Reference proteome</keyword>
<dbReference type="HOGENOM" id="CLU_089258_6_0_9"/>
<dbReference type="Gene3D" id="1.10.10.10">
    <property type="entry name" value="Winged helix-like DNA-binding domain superfamily/Winged helix DNA-binding domain"/>
    <property type="match status" value="1"/>
</dbReference>
<reference evidence="2" key="2">
    <citation type="submission" date="2013-08" db="EMBL/GenBank/DDBJ databases">
        <title>Draft genome sequence of Anaerofustis stercorihominis (DSM 17244).</title>
        <authorList>
            <person name="Sudarsanam P."/>
            <person name="Ley R."/>
            <person name="Guruge J."/>
            <person name="Turnbaugh P.J."/>
            <person name="Mahowald M."/>
            <person name="Liep D."/>
            <person name="Gordon J."/>
        </authorList>
    </citation>
    <scope>NUCLEOTIDE SEQUENCE</scope>
    <source>
        <strain evidence="2">DSM 17244</strain>
    </source>
</reference>
<dbReference type="EMBL" id="ABIL02000005">
    <property type="protein sequence ID" value="EDS72813.1"/>
    <property type="molecule type" value="Genomic_DNA"/>
</dbReference>
<gene>
    <name evidence="2" type="ORF">ANASTE_00523</name>
</gene>
<feature type="domain" description="Transcription regulator PadR N-terminal" evidence="1">
    <location>
        <begin position="53"/>
        <end position="125"/>
    </location>
</feature>